<proteinExistence type="predicted"/>
<keyword evidence="2" id="KW-1185">Reference proteome</keyword>
<evidence type="ECO:0000313" key="2">
    <source>
        <dbReference type="Proteomes" id="UP000829354"/>
    </source>
</evidence>
<gene>
    <name evidence="1" type="ORF">L5515_004976</name>
</gene>
<dbReference type="EMBL" id="CP092622">
    <property type="protein sequence ID" value="UMM24994.1"/>
    <property type="molecule type" value="Genomic_DNA"/>
</dbReference>
<dbReference type="AlphaFoldDB" id="A0AAE9JBT0"/>
<reference evidence="1 2" key="1">
    <citation type="submission" date="2022-04" db="EMBL/GenBank/DDBJ databases">
        <title>Chromosome-level reference genomes for two strains of Caenorhabditis briggsae: an improved platform for comparative genomics.</title>
        <authorList>
            <person name="Stevens L."/>
            <person name="Andersen E."/>
        </authorList>
    </citation>
    <scope>NUCLEOTIDE SEQUENCE [LARGE SCALE GENOMIC DNA]</scope>
    <source>
        <strain evidence="1">VX34</strain>
        <tissue evidence="1">Whole-organism</tissue>
    </source>
</reference>
<evidence type="ECO:0000313" key="1">
    <source>
        <dbReference type="EMBL" id="UMM24994.1"/>
    </source>
</evidence>
<protein>
    <submittedName>
        <fullName evidence="1">Uncharacterized protein</fullName>
    </submittedName>
</protein>
<accession>A0AAE9JBT0</accession>
<sequence>MPNQQGLSPFAVRRCGEGISRVLYINLGNNQDNRSNRKAALHPLLCGLGWTPPPGRGEGPRTMSLHYFIRADGTTDKELAKQVQNTLTRLGDQGFEFAIFKPVYTDDNEDDFEAFKRVFGTNE</sequence>
<organism evidence="1 2">
    <name type="scientific">Caenorhabditis briggsae</name>
    <dbReference type="NCBI Taxonomy" id="6238"/>
    <lineage>
        <taxon>Eukaryota</taxon>
        <taxon>Metazoa</taxon>
        <taxon>Ecdysozoa</taxon>
        <taxon>Nematoda</taxon>
        <taxon>Chromadorea</taxon>
        <taxon>Rhabditida</taxon>
        <taxon>Rhabditina</taxon>
        <taxon>Rhabditomorpha</taxon>
        <taxon>Rhabditoidea</taxon>
        <taxon>Rhabditidae</taxon>
        <taxon>Peloderinae</taxon>
        <taxon>Caenorhabditis</taxon>
    </lineage>
</organism>
<name>A0AAE9JBT0_CAEBR</name>
<dbReference type="Proteomes" id="UP000829354">
    <property type="component" value="Chromosome III"/>
</dbReference>